<feature type="transmembrane region" description="Helical" evidence="1">
    <location>
        <begin position="12"/>
        <end position="38"/>
    </location>
</feature>
<evidence type="ECO:0000313" key="2">
    <source>
        <dbReference type="EMBL" id="RZQ60604.1"/>
    </source>
</evidence>
<gene>
    <name evidence="2" type="ORF">EWH70_28475</name>
</gene>
<sequence length="98" mass="10433">MSRLRTSTGNRVAAARVITGVGAVFAVIEALYILMILLGANAANGFFQLVKSVAEPLALFFPGLFTLDSHEIGVLINYGLAAVFWLVVTGLLARLIAR</sequence>
<dbReference type="Proteomes" id="UP000292003">
    <property type="component" value="Unassembled WGS sequence"/>
</dbReference>
<evidence type="ECO:0000256" key="1">
    <source>
        <dbReference type="SAM" id="Phobius"/>
    </source>
</evidence>
<dbReference type="AlphaFoldDB" id="A0A4Q7J3N9"/>
<organism evidence="2 3">
    <name type="scientific">Amycolatopsis suaedae</name>
    <dbReference type="NCBI Taxonomy" id="2510978"/>
    <lineage>
        <taxon>Bacteria</taxon>
        <taxon>Bacillati</taxon>
        <taxon>Actinomycetota</taxon>
        <taxon>Actinomycetes</taxon>
        <taxon>Pseudonocardiales</taxon>
        <taxon>Pseudonocardiaceae</taxon>
        <taxon>Amycolatopsis</taxon>
    </lineage>
</organism>
<keyword evidence="1" id="KW-0472">Membrane</keyword>
<dbReference type="OrthoDB" id="4557882at2"/>
<evidence type="ECO:0000313" key="3">
    <source>
        <dbReference type="Proteomes" id="UP000292003"/>
    </source>
</evidence>
<reference evidence="2 3" key="1">
    <citation type="submission" date="2019-02" db="EMBL/GenBank/DDBJ databases">
        <title>Draft genome sequence of Amycolatopsis sp. 8-3EHSu isolated from roots of Suaeda maritima.</title>
        <authorList>
            <person name="Duangmal K."/>
            <person name="Chantavorakit T."/>
        </authorList>
    </citation>
    <scope>NUCLEOTIDE SEQUENCE [LARGE SCALE GENOMIC DNA]</scope>
    <source>
        <strain evidence="2 3">8-3EHSu</strain>
    </source>
</reference>
<feature type="transmembrane region" description="Helical" evidence="1">
    <location>
        <begin position="75"/>
        <end position="97"/>
    </location>
</feature>
<keyword evidence="1" id="KW-0812">Transmembrane</keyword>
<dbReference type="EMBL" id="SFCC01000016">
    <property type="protein sequence ID" value="RZQ60604.1"/>
    <property type="molecule type" value="Genomic_DNA"/>
</dbReference>
<keyword evidence="1" id="KW-1133">Transmembrane helix</keyword>
<evidence type="ECO:0008006" key="4">
    <source>
        <dbReference type="Google" id="ProtNLM"/>
    </source>
</evidence>
<comment type="caution">
    <text evidence="2">The sequence shown here is derived from an EMBL/GenBank/DDBJ whole genome shotgun (WGS) entry which is preliminary data.</text>
</comment>
<name>A0A4Q7J3N9_9PSEU</name>
<accession>A0A4Q7J3N9</accession>
<protein>
    <recommendedName>
        <fullName evidence="4">YggT family protein</fullName>
    </recommendedName>
</protein>
<keyword evidence="3" id="KW-1185">Reference proteome</keyword>
<dbReference type="RefSeq" id="WP_130478609.1">
    <property type="nucleotide sequence ID" value="NZ_SFCC01000016.1"/>
</dbReference>
<proteinExistence type="predicted"/>